<dbReference type="Pfam" id="PF00849">
    <property type="entry name" value="PseudoU_synth_2"/>
    <property type="match status" value="1"/>
</dbReference>
<keyword evidence="2 4" id="KW-0413">Isomerase</keyword>
<dbReference type="EC" id="5.4.99.-" evidence="4"/>
<dbReference type="PROSITE" id="PS01149">
    <property type="entry name" value="PSI_RSU"/>
    <property type="match status" value="1"/>
</dbReference>
<evidence type="ECO:0000259" key="5">
    <source>
        <dbReference type="Pfam" id="PF00849"/>
    </source>
</evidence>
<dbReference type="NCBIfam" id="TIGR00093">
    <property type="entry name" value="pseudouridine synthase"/>
    <property type="match status" value="1"/>
</dbReference>
<dbReference type="Gene3D" id="3.30.70.580">
    <property type="entry name" value="Pseudouridine synthase I, catalytic domain, N-terminal subdomain"/>
    <property type="match status" value="1"/>
</dbReference>
<dbReference type="InterPro" id="IPR020094">
    <property type="entry name" value="TruA/RsuA/RluB/E/F_N"/>
</dbReference>
<feature type="domain" description="Pseudouridine synthase RsuA/RluA-like" evidence="5">
    <location>
        <begin position="64"/>
        <end position="188"/>
    </location>
</feature>
<dbReference type="PANTHER" id="PTHR47683:SF2">
    <property type="entry name" value="RNA-BINDING S4 DOMAIN-CONTAINING PROTEIN"/>
    <property type="match status" value="1"/>
</dbReference>
<dbReference type="Proteomes" id="UP001595616">
    <property type="component" value="Unassembled WGS sequence"/>
</dbReference>
<dbReference type="Gene3D" id="3.30.70.1560">
    <property type="entry name" value="Alpha-L RNA-binding motif"/>
    <property type="match status" value="1"/>
</dbReference>
<sequence length="227" mass="26168">MSFRNKLPHFLVKKLGISNKEVMELLIAKRIKVNGKVTSANVAIEPEDEVMLDNTIIQASKEFKYIAFYKPAGIETTLNEDIADSLKSLLPFEGIFPVGRLDKASEGLMLLTDDGRLYDKTLRKEFKTEKEYLVKVDKCIDSDFVENMQNGITIMGKKTLPCKVHIESDFWFKIILVQGLNRQIRRMCYKLGYEVKVLKRIRMGGVSIDNLQVGAWRFIKKKDIFEH</sequence>
<gene>
    <name evidence="6" type="ORF">ACFOOI_05100</name>
</gene>
<dbReference type="SUPFAM" id="SSF55174">
    <property type="entry name" value="Alpha-L RNA-binding motif"/>
    <property type="match status" value="1"/>
</dbReference>
<dbReference type="PANTHER" id="PTHR47683">
    <property type="entry name" value="PSEUDOURIDINE SYNTHASE FAMILY PROTEIN-RELATED"/>
    <property type="match status" value="1"/>
</dbReference>
<dbReference type="PROSITE" id="PS50889">
    <property type="entry name" value="S4"/>
    <property type="match status" value="1"/>
</dbReference>
<comment type="caution">
    <text evidence="6">The sequence shown here is derived from an EMBL/GenBank/DDBJ whole genome shotgun (WGS) entry which is preliminary data.</text>
</comment>
<dbReference type="RefSeq" id="WP_379835766.1">
    <property type="nucleotide sequence ID" value="NZ_JBHRYQ010000001.1"/>
</dbReference>
<dbReference type="InterPro" id="IPR042092">
    <property type="entry name" value="PsdUridine_s_RsuA/RluB/E/F_cat"/>
</dbReference>
<dbReference type="Gene3D" id="3.10.290.10">
    <property type="entry name" value="RNA-binding S4 domain"/>
    <property type="match status" value="1"/>
</dbReference>
<evidence type="ECO:0000313" key="6">
    <source>
        <dbReference type="EMBL" id="MFC3810020.1"/>
    </source>
</evidence>
<protein>
    <recommendedName>
        <fullName evidence="4">Pseudouridine synthase</fullName>
        <ecNumber evidence="4">5.4.99.-</ecNumber>
    </recommendedName>
</protein>
<organism evidence="6 7">
    <name type="scientific">Lacihabitans lacunae</name>
    <dbReference type="NCBI Taxonomy" id="1028214"/>
    <lineage>
        <taxon>Bacteria</taxon>
        <taxon>Pseudomonadati</taxon>
        <taxon>Bacteroidota</taxon>
        <taxon>Cytophagia</taxon>
        <taxon>Cytophagales</taxon>
        <taxon>Leadbetterellaceae</taxon>
        <taxon>Lacihabitans</taxon>
    </lineage>
</organism>
<dbReference type="InterPro" id="IPR050343">
    <property type="entry name" value="RsuA_PseudoU_synthase"/>
</dbReference>
<evidence type="ECO:0000313" key="7">
    <source>
        <dbReference type="Proteomes" id="UP001595616"/>
    </source>
</evidence>
<dbReference type="InterPro" id="IPR020103">
    <property type="entry name" value="PsdUridine_synth_cat_dom_sf"/>
</dbReference>
<evidence type="ECO:0000256" key="2">
    <source>
        <dbReference type="ARBA" id="ARBA00023235"/>
    </source>
</evidence>
<evidence type="ECO:0000256" key="1">
    <source>
        <dbReference type="ARBA" id="ARBA00008348"/>
    </source>
</evidence>
<comment type="similarity">
    <text evidence="1 4">Belongs to the pseudouridine synthase RsuA family.</text>
</comment>
<dbReference type="InterPro" id="IPR006145">
    <property type="entry name" value="PsdUridine_synth_RsuA/RluA"/>
</dbReference>
<proteinExistence type="inferred from homology"/>
<dbReference type="InterPro" id="IPR018496">
    <property type="entry name" value="PsdUridine_synth_RsuA/RluB_CS"/>
</dbReference>
<name>A0ABV7YSP5_9BACT</name>
<accession>A0ABV7YSP5</accession>
<dbReference type="GO" id="GO:0016853">
    <property type="term" value="F:isomerase activity"/>
    <property type="evidence" value="ECO:0007669"/>
    <property type="project" value="UniProtKB-KW"/>
</dbReference>
<dbReference type="InterPro" id="IPR036986">
    <property type="entry name" value="S4_RNA-bd_sf"/>
</dbReference>
<keyword evidence="3" id="KW-0694">RNA-binding</keyword>
<evidence type="ECO:0000256" key="3">
    <source>
        <dbReference type="PROSITE-ProRule" id="PRU00182"/>
    </source>
</evidence>
<evidence type="ECO:0000256" key="4">
    <source>
        <dbReference type="RuleBase" id="RU003887"/>
    </source>
</evidence>
<dbReference type="EMBL" id="JBHRYQ010000001">
    <property type="protein sequence ID" value="MFC3810020.1"/>
    <property type="molecule type" value="Genomic_DNA"/>
</dbReference>
<reference evidence="7" key="1">
    <citation type="journal article" date="2019" name="Int. J. Syst. Evol. Microbiol.">
        <title>The Global Catalogue of Microorganisms (GCM) 10K type strain sequencing project: providing services to taxonomists for standard genome sequencing and annotation.</title>
        <authorList>
            <consortium name="The Broad Institute Genomics Platform"/>
            <consortium name="The Broad Institute Genome Sequencing Center for Infectious Disease"/>
            <person name="Wu L."/>
            <person name="Ma J."/>
        </authorList>
    </citation>
    <scope>NUCLEOTIDE SEQUENCE [LARGE SCALE GENOMIC DNA]</scope>
    <source>
        <strain evidence="7">CECT 7956</strain>
    </source>
</reference>
<keyword evidence="7" id="KW-1185">Reference proteome</keyword>
<dbReference type="InterPro" id="IPR000748">
    <property type="entry name" value="PsdUridine_synth_RsuA/RluB/E/F"/>
</dbReference>
<dbReference type="SUPFAM" id="SSF55120">
    <property type="entry name" value="Pseudouridine synthase"/>
    <property type="match status" value="1"/>
</dbReference>